<gene>
    <name evidence="1" type="ORF">TBIB3V08_LOCUS12859</name>
    <name evidence="2" type="ORF">TBIB3V08_LOCUS12983</name>
</gene>
<dbReference type="AlphaFoldDB" id="A0A7R9FBM6"/>
<proteinExistence type="predicted"/>
<sequence length="54" mass="6004">MQPGTPPSCHSGSGGRRMQLSTYLNTANDPKTIFWTLRDFSGMEGERRLLGMDT</sequence>
<organism evidence="1">
    <name type="scientific">Timema bartmani</name>
    <dbReference type="NCBI Taxonomy" id="61472"/>
    <lineage>
        <taxon>Eukaryota</taxon>
        <taxon>Metazoa</taxon>
        <taxon>Ecdysozoa</taxon>
        <taxon>Arthropoda</taxon>
        <taxon>Hexapoda</taxon>
        <taxon>Insecta</taxon>
        <taxon>Pterygota</taxon>
        <taxon>Neoptera</taxon>
        <taxon>Polyneoptera</taxon>
        <taxon>Phasmatodea</taxon>
        <taxon>Timematodea</taxon>
        <taxon>Timematoidea</taxon>
        <taxon>Timematidae</taxon>
        <taxon>Timema</taxon>
    </lineage>
</organism>
<evidence type="ECO:0000313" key="1">
    <source>
        <dbReference type="EMBL" id="CAD7450589.1"/>
    </source>
</evidence>
<evidence type="ECO:0000313" key="2">
    <source>
        <dbReference type="EMBL" id="CAD7450714.1"/>
    </source>
</evidence>
<accession>A0A7R9FBM6</accession>
<name>A0A7R9FBM6_9NEOP</name>
<dbReference type="EMBL" id="OD577738">
    <property type="protein sequence ID" value="CAD7450714.1"/>
    <property type="molecule type" value="Genomic_DNA"/>
</dbReference>
<protein>
    <submittedName>
        <fullName evidence="1">Uncharacterized protein</fullName>
    </submittedName>
</protein>
<dbReference type="EMBL" id="OD576476">
    <property type="protein sequence ID" value="CAD7450589.1"/>
    <property type="molecule type" value="Genomic_DNA"/>
</dbReference>
<reference evidence="1" key="1">
    <citation type="submission" date="2020-11" db="EMBL/GenBank/DDBJ databases">
        <authorList>
            <person name="Tran Van P."/>
        </authorList>
    </citation>
    <scope>NUCLEOTIDE SEQUENCE</scope>
</reference>